<sequence length="109" mass="12277">MSQVSRAQATPQLRFISTKGISRPAQPNWGLVTSYLDSRELIPRGPEVNNRASAVLLPSPSARVYYSVSIELQSRESLSFVRCFLRSSETRLQATIDLFVFFPLIETNN</sequence>
<evidence type="ECO:0000313" key="1">
    <source>
        <dbReference type="EMBL" id="KAA8518165.1"/>
    </source>
</evidence>
<gene>
    <name evidence="1" type="ORF">F0562_015639</name>
</gene>
<proteinExistence type="predicted"/>
<name>A0A5J4ZHY5_9ASTE</name>
<accession>A0A5J4ZHY5</accession>
<dbReference type="AlphaFoldDB" id="A0A5J4ZHY5"/>
<reference evidence="1 2" key="1">
    <citation type="submission" date="2019-09" db="EMBL/GenBank/DDBJ databases">
        <title>A chromosome-level genome assembly of the Chinese tupelo Nyssa sinensis.</title>
        <authorList>
            <person name="Yang X."/>
            <person name="Kang M."/>
            <person name="Yang Y."/>
            <person name="Xiong H."/>
            <person name="Wang M."/>
            <person name="Zhang Z."/>
            <person name="Wang Z."/>
            <person name="Wu H."/>
            <person name="Ma T."/>
            <person name="Liu J."/>
            <person name="Xi Z."/>
        </authorList>
    </citation>
    <scope>NUCLEOTIDE SEQUENCE [LARGE SCALE GENOMIC DNA]</scope>
    <source>
        <strain evidence="1">J267</strain>
        <tissue evidence="1">Leaf</tissue>
    </source>
</reference>
<organism evidence="1 2">
    <name type="scientific">Nyssa sinensis</name>
    <dbReference type="NCBI Taxonomy" id="561372"/>
    <lineage>
        <taxon>Eukaryota</taxon>
        <taxon>Viridiplantae</taxon>
        <taxon>Streptophyta</taxon>
        <taxon>Embryophyta</taxon>
        <taxon>Tracheophyta</taxon>
        <taxon>Spermatophyta</taxon>
        <taxon>Magnoliopsida</taxon>
        <taxon>eudicotyledons</taxon>
        <taxon>Gunneridae</taxon>
        <taxon>Pentapetalae</taxon>
        <taxon>asterids</taxon>
        <taxon>Cornales</taxon>
        <taxon>Nyssaceae</taxon>
        <taxon>Nyssa</taxon>
    </lineage>
</organism>
<dbReference type="Proteomes" id="UP000325577">
    <property type="component" value="Linkage Group LG7"/>
</dbReference>
<evidence type="ECO:0000313" key="2">
    <source>
        <dbReference type="Proteomes" id="UP000325577"/>
    </source>
</evidence>
<protein>
    <submittedName>
        <fullName evidence="1">Uncharacterized protein</fullName>
    </submittedName>
</protein>
<keyword evidence="2" id="KW-1185">Reference proteome</keyword>
<dbReference type="EMBL" id="CM018050">
    <property type="protein sequence ID" value="KAA8518165.1"/>
    <property type="molecule type" value="Genomic_DNA"/>
</dbReference>